<comment type="caution">
    <text evidence="1">The sequence shown here is derived from an EMBL/GenBank/DDBJ whole genome shotgun (WGS) entry which is preliminary data.</text>
</comment>
<dbReference type="Gene3D" id="3.40.50.150">
    <property type="entry name" value="Vaccinia Virus protein VP39"/>
    <property type="match status" value="1"/>
</dbReference>
<evidence type="ECO:0000313" key="1">
    <source>
        <dbReference type="EMBL" id="GAJ02772.1"/>
    </source>
</evidence>
<accession>X1UGQ6</accession>
<dbReference type="EMBL" id="BARW01033932">
    <property type="protein sequence ID" value="GAJ02772.1"/>
    <property type="molecule type" value="Genomic_DNA"/>
</dbReference>
<proteinExistence type="predicted"/>
<dbReference type="AlphaFoldDB" id="X1UGQ6"/>
<name>X1UGQ6_9ZZZZ</name>
<feature type="non-terminal residue" evidence="1">
    <location>
        <position position="118"/>
    </location>
</feature>
<gene>
    <name evidence="1" type="ORF">S12H4_53321</name>
</gene>
<dbReference type="InterPro" id="IPR029063">
    <property type="entry name" value="SAM-dependent_MTases_sf"/>
</dbReference>
<dbReference type="SUPFAM" id="SSF53335">
    <property type="entry name" value="S-adenosyl-L-methionine-dependent methyltransferases"/>
    <property type="match status" value="1"/>
</dbReference>
<organism evidence="1">
    <name type="scientific">marine sediment metagenome</name>
    <dbReference type="NCBI Taxonomy" id="412755"/>
    <lineage>
        <taxon>unclassified sequences</taxon>
        <taxon>metagenomes</taxon>
        <taxon>ecological metagenomes</taxon>
    </lineage>
</organism>
<reference evidence="1" key="1">
    <citation type="journal article" date="2014" name="Front. Microbiol.">
        <title>High frequency of phylogenetically diverse reductive dehalogenase-homologous genes in deep subseafloor sedimentary metagenomes.</title>
        <authorList>
            <person name="Kawai M."/>
            <person name="Futagami T."/>
            <person name="Toyoda A."/>
            <person name="Takaki Y."/>
            <person name="Nishi S."/>
            <person name="Hori S."/>
            <person name="Arai W."/>
            <person name="Tsubouchi T."/>
            <person name="Morono Y."/>
            <person name="Uchiyama I."/>
            <person name="Ito T."/>
            <person name="Fujiyama A."/>
            <person name="Inagaki F."/>
            <person name="Takami H."/>
        </authorList>
    </citation>
    <scope>NUCLEOTIDE SEQUENCE</scope>
    <source>
        <strain evidence="1">Expedition CK06-06</strain>
    </source>
</reference>
<sequence>MKPYYEDNHINIYNKDCRSMDELPDECVQMVCTSPPYWGLRKYSGEQELIWGDNHCEHQWDIQKISLLHENRNFQIGTQEEVLATGSPLRHTHKTSELRAGFCSLCGAWKGAYGLEPT</sequence>
<protein>
    <submittedName>
        <fullName evidence="1">Uncharacterized protein</fullName>
    </submittedName>
</protein>